<sequence length="69" mass="8243">MSLFSNDDIEVETWLNSNVQSFILVIYDKYIFLAYNESQSLWISEEEQPLRKKDKGYSIHISEFLTNVY</sequence>
<reference evidence="1" key="1">
    <citation type="submission" date="2021-06" db="EMBL/GenBank/DDBJ databases">
        <authorList>
            <person name="Kallberg Y."/>
            <person name="Tangrot J."/>
            <person name="Rosling A."/>
        </authorList>
    </citation>
    <scope>NUCLEOTIDE SEQUENCE</scope>
    <source>
        <strain evidence="1">FL966</strain>
    </source>
</reference>
<feature type="non-terminal residue" evidence="1">
    <location>
        <position position="69"/>
    </location>
</feature>
<evidence type="ECO:0000313" key="1">
    <source>
        <dbReference type="EMBL" id="CAG8802394.1"/>
    </source>
</evidence>
<dbReference type="OrthoDB" id="10044727at2759"/>
<protein>
    <submittedName>
        <fullName evidence="1">24177_t:CDS:1</fullName>
    </submittedName>
</protein>
<dbReference type="AlphaFoldDB" id="A0A9N9K0M3"/>
<dbReference type="EMBL" id="CAJVQA010031935">
    <property type="protein sequence ID" value="CAG8802394.1"/>
    <property type="molecule type" value="Genomic_DNA"/>
</dbReference>
<name>A0A9N9K0M3_9GLOM</name>
<dbReference type="Proteomes" id="UP000789759">
    <property type="component" value="Unassembled WGS sequence"/>
</dbReference>
<evidence type="ECO:0000313" key="2">
    <source>
        <dbReference type="Proteomes" id="UP000789759"/>
    </source>
</evidence>
<organism evidence="1 2">
    <name type="scientific">Cetraspora pellucida</name>
    <dbReference type="NCBI Taxonomy" id="1433469"/>
    <lineage>
        <taxon>Eukaryota</taxon>
        <taxon>Fungi</taxon>
        <taxon>Fungi incertae sedis</taxon>
        <taxon>Mucoromycota</taxon>
        <taxon>Glomeromycotina</taxon>
        <taxon>Glomeromycetes</taxon>
        <taxon>Diversisporales</taxon>
        <taxon>Gigasporaceae</taxon>
        <taxon>Cetraspora</taxon>
    </lineage>
</organism>
<gene>
    <name evidence="1" type="ORF">CPELLU_LOCUS17819</name>
</gene>
<proteinExistence type="predicted"/>
<keyword evidence="2" id="KW-1185">Reference proteome</keyword>
<accession>A0A9N9K0M3</accession>
<comment type="caution">
    <text evidence="1">The sequence shown here is derived from an EMBL/GenBank/DDBJ whole genome shotgun (WGS) entry which is preliminary data.</text>
</comment>